<proteinExistence type="inferred from homology"/>
<evidence type="ECO:0000313" key="12">
    <source>
        <dbReference type="Proteomes" id="UP000297475"/>
    </source>
</evidence>
<evidence type="ECO:0000256" key="2">
    <source>
        <dbReference type="ARBA" id="ARBA00022448"/>
    </source>
</evidence>
<gene>
    <name evidence="9 11" type="primary">tatA</name>
    <name evidence="11" type="ORF">E4656_09400</name>
</gene>
<organism evidence="11 12">
    <name type="scientific">Natronospirillum operosum</name>
    <dbReference type="NCBI Taxonomy" id="2759953"/>
    <lineage>
        <taxon>Bacteria</taxon>
        <taxon>Pseudomonadati</taxon>
        <taxon>Pseudomonadota</taxon>
        <taxon>Gammaproteobacteria</taxon>
        <taxon>Oceanospirillales</taxon>
        <taxon>Natronospirillaceae</taxon>
        <taxon>Natronospirillum</taxon>
    </lineage>
</organism>
<dbReference type="NCBIfam" id="NF002813">
    <property type="entry name" value="PRK02958.1"/>
    <property type="match status" value="1"/>
</dbReference>
<comment type="subcellular location">
    <subcellularLocation>
        <location evidence="1 9">Cell membrane</location>
        <topology evidence="1 9">Single-pass membrane protein</topology>
    </subcellularLocation>
</comment>
<protein>
    <recommendedName>
        <fullName evidence="9">Sec-independent protein translocase protein TatA</fullName>
    </recommendedName>
</protein>
<dbReference type="AlphaFoldDB" id="A0A4Z0WBG6"/>
<comment type="function">
    <text evidence="9">Part of the twin-arginine translocation (Tat) system that transports large folded proteins containing a characteristic twin-arginine motif in their signal peptide across membranes. TatA could form the protein-conducting channel of the Tat system.</text>
</comment>
<evidence type="ECO:0000313" key="11">
    <source>
        <dbReference type="EMBL" id="TGG93263.1"/>
    </source>
</evidence>
<keyword evidence="6 9" id="KW-1133">Transmembrane helix</keyword>
<comment type="subunit">
    <text evidence="9">The Tat system comprises two distinct complexes: a TatABC complex, containing multiple copies of TatA, TatB and TatC subunits, and a separate TatA complex, containing only TatA subunits. Substrates initially bind to the TatABC complex, which probably triggers association of the separate TatA complex to form the active translocon.</text>
</comment>
<evidence type="ECO:0000256" key="1">
    <source>
        <dbReference type="ARBA" id="ARBA00004162"/>
    </source>
</evidence>
<dbReference type="GO" id="GO:0043953">
    <property type="term" value="P:protein transport by the Tat complex"/>
    <property type="evidence" value="ECO:0007669"/>
    <property type="project" value="UniProtKB-UniRule"/>
</dbReference>
<feature type="region of interest" description="Disordered" evidence="10">
    <location>
        <begin position="34"/>
        <end position="85"/>
    </location>
</feature>
<keyword evidence="12" id="KW-1185">Reference proteome</keyword>
<name>A0A4Z0WBG6_9GAMM</name>
<comment type="similarity">
    <text evidence="9">Belongs to the TatA/E family.</text>
</comment>
<comment type="caution">
    <text evidence="11">The sequence shown here is derived from an EMBL/GenBank/DDBJ whole genome shotgun (WGS) entry which is preliminary data.</text>
</comment>
<keyword evidence="8 9" id="KW-0472">Membrane</keyword>
<keyword evidence="4 9" id="KW-0812">Transmembrane</keyword>
<keyword evidence="3 9" id="KW-1003">Cell membrane</keyword>
<dbReference type="InterPro" id="IPR003369">
    <property type="entry name" value="TatA/B/E"/>
</dbReference>
<dbReference type="EMBL" id="SRMF01000003">
    <property type="protein sequence ID" value="TGG93263.1"/>
    <property type="molecule type" value="Genomic_DNA"/>
</dbReference>
<evidence type="ECO:0000256" key="10">
    <source>
        <dbReference type="SAM" id="MobiDB-lite"/>
    </source>
</evidence>
<evidence type="ECO:0000256" key="7">
    <source>
        <dbReference type="ARBA" id="ARBA00023010"/>
    </source>
</evidence>
<dbReference type="Gene3D" id="1.20.5.3310">
    <property type="match status" value="1"/>
</dbReference>
<evidence type="ECO:0000256" key="5">
    <source>
        <dbReference type="ARBA" id="ARBA00022927"/>
    </source>
</evidence>
<reference evidence="11 12" key="1">
    <citation type="submission" date="2019-04" db="EMBL/GenBank/DDBJ databases">
        <title>Natronospirillum operosus gen. nov., sp. nov., a haloalkaliphilic satellite isolated from decaying biomass of laboratory culture of cyanobacterium Geitlerinema sp. and proposal of Natronospirillaceae fam. nov. and Saccharospirillaceae fam. nov.</title>
        <authorList>
            <person name="Kevbrin V."/>
            <person name="Boltyanskaya Y."/>
            <person name="Koziaeva V."/>
            <person name="Grouzdev D.S."/>
            <person name="Park M."/>
            <person name="Cho J."/>
        </authorList>
    </citation>
    <scope>NUCLEOTIDE SEQUENCE [LARGE SCALE GENOMIC DNA]</scope>
    <source>
        <strain evidence="11 12">G-116</strain>
    </source>
</reference>
<keyword evidence="5 9" id="KW-0653">Protein transport</keyword>
<dbReference type="RefSeq" id="WP_135482973.1">
    <property type="nucleotide sequence ID" value="NZ_SRMF01000003.1"/>
</dbReference>
<dbReference type="Pfam" id="PF02416">
    <property type="entry name" value="TatA_B_E"/>
    <property type="match status" value="1"/>
</dbReference>
<evidence type="ECO:0000256" key="9">
    <source>
        <dbReference type="HAMAP-Rule" id="MF_00236"/>
    </source>
</evidence>
<dbReference type="InterPro" id="IPR006312">
    <property type="entry name" value="TatA/E"/>
</dbReference>
<keyword evidence="2 9" id="KW-0813">Transport</keyword>
<dbReference type="NCBIfam" id="TIGR01411">
    <property type="entry name" value="tatAE"/>
    <property type="match status" value="1"/>
</dbReference>
<evidence type="ECO:0000256" key="8">
    <source>
        <dbReference type="ARBA" id="ARBA00023136"/>
    </source>
</evidence>
<dbReference type="Proteomes" id="UP000297475">
    <property type="component" value="Unassembled WGS sequence"/>
</dbReference>
<evidence type="ECO:0000256" key="6">
    <source>
        <dbReference type="ARBA" id="ARBA00022989"/>
    </source>
</evidence>
<dbReference type="PANTHER" id="PTHR42982:SF1">
    <property type="entry name" value="SEC-INDEPENDENT PROTEIN TRANSLOCASE PROTEIN TATA"/>
    <property type="match status" value="1"/>
</dbReference>
<sequence>MFGGISPIQLVIVLVIVILIFGTKKLRNMGKDIGGAVKGFKDGMKDPDEDQSEKSEEEKQLLQKKEEADADFTDSKQKDKSSGDS</sequence>
<dbReference type="GO" id="GO:0033281">
    <property type="term" value="C:TAT protein transport complex"/>
    <property type="evidence" value="ECO:0007669"/>
    <property type="project" value="UniProtKB-UniRule"/>
</dbReference>
<evidence type="ECO:0000256" key="4">
    <source>
        <dbReference type="ARBA" id="ARBA00022692"/>
    </source>
</evidence>
<keyword evidence="7 9" id="KW-0811">Translocation</keyword>
<accession>A0A4Z0WBG6</accession>
<feature type="transmembrane region" description="Helical" evidence="9">
    <location>
        <begin position="6"/>
        <end position="23"/>
    </location>
</feature>
<feature type="compositionally biased region" description="Basic and acidic residues" evidence="10">
    <location>
        <begin position="39"/>
        <end position="85"/>
    </location>
</feature>
<dbReference type="PANTHER" id="PTHR42982">
    <property type="entry name" value="SEC-INDEPENDENT PROTEIN TRANSLOCASE PROTEIN TATA"/>
    <property type="match status" value="1"/>
</dbReference>
<evidence type="ECO:0000256" key="3">
    <source>
        <dbReference type="ARBA" id="ARBA00022475"/>
    </source>
</evidence>
<dbReference type="HAMAP" id="MF_00236">
    <property type="entry name" value="TatA_E"/>
    <property type="match status" value="1"/>
</dbReference>
<dbReference type="GO" id="GO:0008320">
    <property type="term" value="F:protein transmembrane transporter activity"/>
    <property type="evidence" value="ECO:0007669"/>
    <property type="project" value="UniProtKB-UniRule"/>
</dbReference>